<dbReference type="SUPFAM" id="SSF47240">
    <property type="entry name" value="Ferritin-like"/>
    <property type="match status" value="1"/>
</dbReference>
<reference evidence="4" key="1">
    <citation type="submission" date="2020-10" db="EMBL/GenBank/DDBJ databases">
        <authorList>
            <person name="Gilroy R."/>
        </authorList>
    </citation>
    <scope>NUCLEOTIDE SEQUENCE</scope>
    <source>
        <strain evidence="4">CHK187-14744</strain>
    </source>
</reference>
<feature type="binding site" evidence="2">
    <location>
        <position position="68"/>
    </location>
    <ligand>
        <name>Mn(2+)</name>
        <dbReference type="ChEBI" id="CHEBI:29035"/>
        <label>1</label>
    </ligand>
</feature>
<accession>A0A9D1KWK5</accession>
<evidence type="ECO:0000256" key="2">
    <source>
        <dbReference type="PIRSR" id="PIRSR607760-1"/>
    </source>
</evidence>
<gene>
    <name evidence="4" type="ORF">IAB63_04340</name>
</gene>
<dbReference type="InterPro" id="IPR009078">
    <property type="entry name" value="Ferritin-like_SF"/>
</dbReference>
<dbReference type="InterPro" id="IPR039377">
    <property type="entry name" value="Mn_catalase_dom"/>
</dbReference>
<dbReference type="EMBL" id="DVLT01000031">
    <property type="protein sequence ID" value="HIU02462.1"/>
    <property type="molecule type" value="Genomic_DNA"/>
</dbReference>
<feature type="binding site" evidence="2">
    <location>
        <position position="169"/>
    </location>
    <ligand>
        <name>Mn(2+)</name>
        <dbReference type="ChEBI" id="CHEBI:29035"/>
        <label>1</label>
    </ligand>
</feature>
<dbReference type="CDD" id="cd01051">
    <property type="entry name" value="Mn_catalase"/>
    <property type="match status" value="1"/>
</dbReference>
<dbReference type="Gene3D" id="1.20.1260.10">
    <property type="match status" value="1"/>
</dbReference>
<protein>
    <submittedName>
        <fullName evidence="4">Manganese catalase family protein</fullName>
    </submittedName>
</protein>
<feature type="binding site" evidence="3">
    <location>
        <position position="60"/>
    </location>
    <ligand>
        <name>Ca(2+)</name>
        <dbReference type="ChEBI" id="CHEBI:29108"/>
    </ligand>
</feature>
<evidence type="ECO:0000256" key="3">
    <source>
        <dbReference type="PIRSR" id="PIRSR607760-2"/>
    </source>
</evidence>
<keyword evidence="2" id="KW-0479">Metal-binding</keyword>
<keyword evidence="3" id="KW-0106">Calcium</keyword>
<feature type="binding site" evidence="2">
    <location>
        <position position="35"/>
    </location>
    <ligand>
        <name>Mn(2+)</name>
        <dbReference type="ChEBI" id="CHEBI:29035"/>
        <label>1</label>
    </ligand>
</feature>
<dbReference type="Pfam" id="PF05067">
    <property type="entry name" value="Mn_catalase"/>
    <property type="match status" value="1"/>
</dbReference>
<evidence type="ECO:0000256" key="1">
    <source>
        <dbReference type="ARBA" id="ARBA00007644"/>
    </source>
</evidence>
<name>A0A9D1KWK5_9FIRM</name>
<evidence type="ECO:0000313" key="5">
    <source>
        <dbReference type="Proteomes" id="UP000824164"/>
    </source>
</evidence>
<comment type="caution">
    <text evidence="4">The sequence shown here is derived from an EMBL/GenBank/DDBJ whole genome shotgun (WGS) entry which is preliminary data.</text>
</comment>
<dbReference type="InterPro" id="IPR007760">
    <property type="entry name" value="Mn_catalase"/>
</dbReference>
<keyword evidence="2" id="KW-0464">Manganese</keyword>
<reference evidence="4" key="2">
    <citation type="journal article" date="2021" name="PeerJ">
        <title>Extensive microbial diversity within the chicken gut microbiome revealed by metagenomics and culture.</title>
        <authorList>
            <person name="Gilroy R."/>
            <person name="Ravi A."/>
            <person name="Getino M."/>
            <person name="Pursley I."/>
            <person name="Horton D.L."/>
            <person name="Alikhan N.F."/>
            <person name="Baker D."/>
            <person name="Gharbi K."/>
            <person name="Hall N."/>
            <person name="Watson M."/>
            <person name="Adriaenssens E.M."/>
            <person name="Foster-Nyarko E."/>
            <person name="Jarju S."/>
            <person name="Secka A."/>
            <person name="Antonio M."/>
            <person name="Oren A."/>
            <person name="Chaudhuri R.R."/>
            <person name="La Ragione R."/>
            <person name="Hildebrand F."/>
            <person name="Pallen M.J."/>
        </authorList>
    </citation>
    <scope>NUCLEOTIDE SEQUENCE</scope>
    <source>
        <strain evidence="4">CHK187-14744</strain>
    </source>
</reference>
<feature type="binding site" evidence="2">
    <location>
        <position position="65"/>
    </location>
    <ligand>
        <name>Mn(2+)</name>
        <dbReference type="ChEBI" id="CHEBI:29035"/>
        <label>1</label>
    </ligand>
</feature>
<sequence>MWNYEKRLQYPVNITRPNAQIAQVIMSQYGGPDGEMGASMRYLSQRFAMPNRQAMGMLTDIGTEELAHLEIVATIVTQLTRDLTPEELKKYGFDKYYVDHTVGIWPQAAGGIPFNACEFQSKGDPITDLFEDMAAEQKARTTYDNILRLVTDPEVADPIRFLRAREIVHFQRFGETLRILQEQLNSKNFYAFNPSYDAPVKCNCDNNCR</sequence>
<comment type="similarity">
    <text evidence="1">Belongs to the manganese catalase family.</text>
</comment>
<dbReference type="GO" id="GO:0046872">
    <property type="term" value="F:metal ion binding"/>
    <property type="evidence" value="ECO:0007669"/>
    <property type="project" value="UniProtKB-KW"/>
</dbReference>
<dbReference type="Proteomes" id="UP000824164">
    <property type="component" value="Unassembled WGS sequence"/>
</dbReference>
<comment type="cofactor">
    <cofactor evidence="3">
        <name>Ca(2+)</name>
        <dbReference type="ChEBI" id="CHEBI:29108"/>
    </cofactor>
    <text evidence="3">Binds 1 Ca(2+) ion per subunit.</text>
</comment>
<organism evidence="4 5">
    <name type="scientific">Candidatus Onthocola gallistercoris</name>
    <dbReference type="NCBI Taxonomy" id="2840876"/>
    <lineage>
        <taxon>Bacteria</taxon>
        <taxon>Bacillati</taxon>
        <taxon>Bacillota</taxon>
        <taxon>Bacilli</taxon>
        <taxon>Candidatus Onthocola</taxon>
    </lineage>
</organism>
<comment type="cofactor">
    <cofactor evidence="2">
        <name>Mn(2+)</name>
        <dbReference type="ChEBI" id="CHEBI:29035"/>
    </cofactor>
    <text evidence="2">Binds 2 manganese ions per subunit.</text>
</comment>
<dbReference type="InterPro" id="IPR012347">
    <property type="entry name" value="Ferritin-like"/>
</dbReference>
<evidence type="ECO:0000313" key="4">
    <source>
        <dbReference type="EMBL" id="HIU02462.1"/>
    </source>
</evidence>
<feature type="binding site" evidence="2">
    <location>
        <position position="136"/>
    </location>
    <ligand>
        <name>Mn(2+)</name>
        <dbReference type="ChEBI" id="CHEBI:29035"/>
        <label>1</label>
    </ligand>
</feature>
<dbReference type="AlphaFoldDB" id="A0A9D1KWK5"/>
<proteinExistence type="inferred from homology"/>